<dbReference type="SUPFAM" id="SSF51126">
    <property type="entry name" value="Pectin lyase-like"/>
    <property type="match status" value="1"/>
</dbReference>
<comment type="subcellular location">
    <subcellularLocation>
        <location evidence="1">Virion</location>
    </subcellularLocation>
</comment>
<dbReference type="Gene3D" id="2.160.20.10">
    <property type="entry name" value="Single-stranded right-handed beta-helix, Pectin lyase-like"/>
    <property type="match status" value="1"/>
</dbReference>
<gene>
    <name evidence="3" type="ORF">Phi18:3_gp087</name>
</gene>
<dbReference type="GO" id="GO:0019058">
    <property type="term" value="P:viral life cycle"/>
    <property type="evidence" value="ECO:0007669"/>
    <property type="project" value="UniProtKB-ARBA"/>
</dbReference>
<evidence type="ECO:0000256" key="2">
    <source>
        <dbReference type="ARBA" id="ARBA00022844"/>
    </source>
</evidence>
<sequence>MKHTFSIVLFFILSIGLNAQTVEGTVGSDGSLIPYNVSASADVQDGTITEAKLDASLASKVNSSGGLLGTTTIEEHGGDGTDLIDDSDAFESALNTGKKVIGSPTATYIINTSKSFSTGKTYKFDGQGCKIISTSSNNSFLLTFVNARIEFENFEFDGQSYSSKFMYMNGSDANLKNIDVRNLYSSINQSFAFQIDIKTTDGSFKDFVSDNVNGYNLESLKNSVIGDGQGVTRLFYIRYVQTDEPANLVFKNGYAEDLFGDDGDAFDFDSTNDEYDHEVKATIDNYTIKNCTRRAIKGFASNVTVKNCTLYMIAGDNTEITTPTALVSFGREDISVDYNVNSGAYNNRFIDENTTPVNVDLLAFGTVKNFTVFGNVFKRNVLTSGGLGLGFFNALNGVEISNNTFYNANITGFGATNNGNIKVSNNEFTVDLRTNASYVGGFFRYGSTGGISDVDILNNTFTSFDNTDNLNNYGVFYAGGGTTNNINILDNTYLTKGTNGSRYFLRTKGSMTSNSRIMGNKFIGKTGVSAFRFDSSATSTFSNYSNVDGTNTALTIVSF</sequence>
<dbReference type="KEGG" id="vg:16797206"/>
<dbReference type="InterPro" id="IPR011050">
    <property type="entry name" value="Pectin_lyase_fold/virulence"/>
</dbReference>
<dbReference type="OrthoDB" id="23977at10239"/>
<evidence type="ECO:0000313" key="4">
    <source>
        <dbReference type="Proteomes" id="UP000014728"/>
    </source>
</evidence>
<dbReference type="GO" id="GO:0044423">
    <property type="term" value="C:virion component"/>
    <property type="evidence" value="ECO:0007669"/>
    <property type="project" value="UniProtKB-KW"/>
</dbReference>
<dbReference type="InterPro" id="IPR012334">
    <property type="entry name" value="Pectin_lyas_fold"/>
</dbReference>
<name>R9ZZ34_9CAUD</name>
<protein>
    <submittedName>
        <fullName evidence="3">Structural protein</fullName>
    </submittedName>
</protein>
<evidence type="ECO:0000256" key="1">
    <source>
        <dbReference type="ARBA" id="ARBA00004328"/>
    </source>
</evidence>
<evidence type="ECO:0000313" key="3">
    <source>
        <dbReference type="EMBL" id="AGO48599.1"/>
    </source>
</evidence>
<organism evidence="3 4">
    <name type="scientific">Cellulophaga phage phi18:3</name>
    <dbReference type="NCBI Taxonomy" id="1327983"/>
    <lineage>
        <taxon>Viruses</taxon>
        <taxon>Duplodnaviria</taxon>
        <taxon>Heunggongvirae</taxon>
        <taxon>Uroviricota</taxon>
        <taxon>Caudoviricetes</taxon>
        <taxon>Pachyviridae</taxon>
        <taxon>Baltivirus</taxon>
        <taxon>Baltivirus phi18tres</taxon>
    </lineage>
</organism>
<keyword evidence="2" id="KW-0946">Virion</keyword>
<dbReference type="Proteomes" id="UP000014728">
    <property type="component" value="Segment"/>
</dbReference>
<reference evidence="4" key="2">
    <citation type="submission" date="2013-03" db="EMBL/GenBank/DDBJ databases">
        <title>The Cellulophaga phages: a novel, diverse, and globally ubiquitous model system.</title>
        <authorList>
            <person name="Holmfeldt K."/>
            <person name="Solonenko N."/>
            <person name="Shah M."/>
            <person name="Corrier K."/>
            <person name="Riemann L."/>
            <person name="VerBerkmoes N.C."/>
            <person name="Sullivan M.B."/>
        </authorList>
    </citation>
    <scope>NUCLEOTIDE SEQUENCE [LARGE SCALE GENOMIC DNA]</scope>
</reference>
<dbReference type="GO" id="GO:0051701">
    <property type="term" value="P:biological process involved in interaction with host"/>
    <property type="evidence" value="ECO:0007669"/>
    <property type="project" value="UniProtKB-ARBA"/>
</dbReference>
<proteinExistence type="predicted"/>
<dbReference type="GeneID" id="16797206"/>
<reference evidence="3 4" key="1">
    <citation type="journal article" date="2013" name="Proc. Natl. Acad. Sci. U.S.A.">
        <title>Twelve previously unknown phage genera are ubiquitous in global oceans.</title>
        <authorList>
            <person name="Holmfeldt K."/>
            <person name="Solonenko N."/>
            <person name="Shah M."/>
            <person name="Corrier K."/>
            <person name="Riemann L."/>
            <person name="Verberkmoes N.C."/>
            <person name="Sullivan M.B."/>
        </authorList>
    </citation>
    <scope>NUCLEOTIDE SEQUENCE [LARGE SCALE GENOMIC DNA]</scope>
    <source>
        <strain evidence="3">Phi18:3</strain>
    </source>
</reference>
<dbReference type="EMBL" id="KC821620">
    <property type="protein sequence ID" value="AGO48599.1"/>
    <property type="molecule type" value="Genomic_DNA"/>
</dbReference>
<accession>R9ZZ34</accession>
<keyword evidence="4" id="KW-1185">Reference proteome</keyword>
<dbReference type="RefSeq" id="YP_008241280.1">
    <property type="nucleotide sequence ID" value="NC_021794.1"/>
</dbReference>